<sequence length="108" mass="12058">MDKQVKSYQRNLSLIKWNGFFAGFRIFLPLQYLFFQNNGLSYTQISVLIAAYSFGVLIFEVPSGVFADHFGRKKTLALAGALLALSYVLFGSSTTFIPLILASILYGM</sequence>
<dbReference type="Gene3D" id="1.20.1250.20">
    <property type="entry name" value="MFS general substrate transporter like domains"/>
    <property type="match status" value="1"/>
</dbReference>
<name>A0A176RYP7_9GAMM</name>
<feature type="transmembrane region" description="Helical" evidence="5">
    <location>
        <begin position="12"/>
        <end position="33"/>
    </location>
</feature>
<keyword evidence="8" id="KW-1185">Reference proteome</keyword>
<dbReference type="InterPro" id="IPR011701">
    <property type="entry name" value="MFS"/>
</dbReference>
<evidence type="ECO:0000256" key="4">
    <source>
        <dbReference type="ARBA" id="ARBA00023136"/>
    </source>
</evidence>
<evidence type="ECO:0000313" key="7">
    <source>
        <dbReference type="EMBL" id="OAD20923.1"/>
    </source>
</evidence>
<evidence type="ECO:0000313" key="8">
    <source>
        <dbReference type="Proteomes" id="UP000076962"/>
    </source>
</evidence>
<dbReference type="SUPFAM" id="SSF103473">
    <property type="entry name" value="MFS general substrate transporter"/>
    <property type="match status" value="1"/>
</dbReference>
<protein>
    <submittedName>
        <fullName evidence="7">Major facilitator superfamily MFS_1</fullName>
    </submittedName>
</protein>
<dbReference type="PROSITE" id="PS50850">
    <property type="entry name" value="MFS"/>
    <property type="match status" value="1"/>
</dbReference>
<accession>A0A176RYP7</accession>
<keyword evidence="2 5" id="KW-0812">Transmembrane</keyword>
<reference evidence="7 8" key="1">
    <citation type="submission" date="2016-05" db="EMBL/GenBank/DDBJ databases">
        <title>Single-cell genome of chain-forming Candidatus Thiomargarita nelsonii and comparison to other large sulfur-oxidizing bacteria.</title>
        <authorList>
            <person name="Winkel M."/>
            <person name="Salman V."/>
            <person name="Woyke T."/>
            <person name="Schulz-Vogt H."/>
            <person name="Richter M."/>
            <person name="Flood B."/>
            <person name="Bailey J."/>
            <person name="Amann R."/>
            <person name="Mussmann M."/>
        </authorList>
    </citation>
    <scope>NUCLEOTIDE SEQUENCE [LARGE SCALE GENOMIC DNA]</scope>
    <source>
        <strain evidence="7 8">THI036</strain>
    </source>
</reference>
<evidence type="ECO:0000256" key="1">
    <source>
        <dbReference type="ARBA" id="ARBA00004141"/>
    </source>
</evidence>
<organism evidence="7 8">
    <name type="scientific">Candidatus Thiomargarita nelsonii</name>
    <dbReference type="NCBI Taxonomy" id="1003181"/>
    <lineage>
        <taxon>Bacteria</taxon>
        <taxon>Pseudomonadati</taxon>
        <taxon>Pseudomonadota</taxon>
        <taxon>Gammaproteobacteria</taxon>
        <taxon>Thiotrichales</taxon>
        <taxon>Thiotrichaceae</taxon>
        <taxon>Thiomargarita</taxon>
    </lineage>
</organism>
<dbReference type="InterPro" id="IPR053160">
    <property type="entry name" value="MFS_DHA3_Transporter"/>
</dbReference>
<evidence type="ECO:0000256" key="3">
    <source>
        <dbReference type="ARBA" id="ARBA00022989"/>
    </source>
</evidence>
<dbReference type="Pfam" id="PF07690">
    <property type="entry name" value="MFS_1"/>
    <property type="match status" value="1"/>
</dbReference>
<evidence type="ECO:0000259" key="6">
    <source>
        <dbReference type="PROSITE" id="PS50850"/>
    </source>
</evidence>
<dbReference type="PANTHER" id="PTHR23530:SF1">
    <property type="entry name" value="PERMEASE, MAJOR FACILITATOR SUPERFAMILY-RELATED"/>
    <property type="match status" value="1"/>
</dbReference>
<gene>
    <name evidence="7" type="ORF">THIOM_003337</name>
</gene>
<dbReference type="AlphaFoldDB" id="A0A176RYP7"/>
<dbReference type="PROSITE" id="PS00216">
    <property type="entry name" value="SUGAR_TRANSPORT_1"/>
    <property type="match status" value="1"/>
</dbReference>
<dbReference type="Proteomes" id="UP000076962">
    <property type="component" value="Unassembled WGS sequence"/>
</dbReference>
<comment type="subcellular location">
    <subcellularLocation>
        <location evidence="1">Membrane</location>
        <topology evidence="1">Multi-pass membrane protein</topology>
    </subcellularLocation>
</comment>
<feature type="domain" description="Major facilitator superfamily (MFS) profile" evidence="6">
    <location>
        <begin position="1"/>
        <end position="108"/>
    </location>
</feature>
<evidence type="ECO:0000256" key="2">
    <source>
        <dbReference type="ARBA" id="ARBA00022692"/>
    </source>
</evidence>
<keyword evidence="4 5" id="KW-0472">Membrane</keyword>
<feature type="transmembrane region" description="Helical" evidence="5">
    <location>
        <begin position="78"/>
        <end position="106"/>
    </location>
</feature>
<dbReference type="GO" id="GO:0022857">
    <property type="term" value="F:transmembrane transporter activity"/>
    <property type="evidence" value="ECO:0007669"/>
    <property type="project" value="InterPro"/>
</dbReference>
<feature type="transmembrane region" description="Helical" evidence="5">
    <location>
        <begin position="45"/>
        <end position="66"/>
    </location>
</feature>
<dbReference type="InterPro" id="IPR036259">
    <property type="entry name" value="MFS_trans_sf"/>
</dbReference>
<keyword evidence="3 5" id="KW-1133">Transmembrane helix</keyword>
<evidence type="ECO:0000256" key="5">
    <source>
        <dbReference type="SAM" id="Phobius"/>
    </source>
</evidence>
<dbReference type="GO" id="GO:0016020">
    <property type="term" value="C:membrane"/>
    <property type="evidence" value="ECO:0007669"/>
    <property type="project" value="UniProtKB-SubCell"/>
</dbReference>
<dbReference type="InterPro" id="IPR020846">
    <property type="entry name" value="MFS_dom"/>
</dbReference>
<dbReference type="PANTHER" id="PTHR23530">
    <property type="entry name" value="TRANSPORT PROTEIN-RELATED"/>
    <property type="match status" value="1"/>
</dbReference>
<dbReference type="EMBL" id="LUTY01002002">
    <property type="protein sequence ID" value="OAD20923.1"/>
    <property type="molecule type" value="Genomic_DNA"/>
</dbReference>
<comment type="caution">
    <text evidence="7">The sequence shown here is derived from an EMBL/GenBank/DDBJ whole genome shotgun (WGS) entry which is preliminary data.</text>
</comment>
<proteinExistence type="predicted"/>
<dbReference type="InterPro" id="IPR005829">
    <property type="entry name" value="Sugar_transporter_CS"/>
</dbReference>
<feature type="non-terminal residue" evidence="7">
    <location>
        <position position="108"/>
    </location>
</feature>